<feature type="region of interest" description="Disordered" evidence="7">
    <location>
        <begin position="1"/>
        <end position="72"/>
    </location>
</feature>
<feature type="transmembrane region" description="Helical" evidence="8">
    <location>
        <begin position="416"/>
        <end position="439"/>
    </location>
</feature>
<reference evidence="10 11" key="1">
    <citation type="submission" date="2019-02" db="EMBL/GenBank/DDBJ databases">
        <authorList>
            <person name="Khodamoradi S."/>
            <person name="Hahnke R.L."/>
            <person name="Kaempfer P."/>
            <person name="Schumann P."/>
            <person name="Rohde M."/>
            <person name="Steinert M."/>
            <person name="Luzhetskyy A."/>
            <person name="Wink J."/>
            <person name="Ruckert C."/>
        </authorList>
    </citation>
    <scope>NUCLEOTIDE SEQUENCE [LARGE SCALE GENOMIC DNA]</scope>
    <source>
        <strain evidence="10 11">M2</strain>
    </source>
</reference>
<dbReference type="Gene3D" id="1.20.1250.20">
    <property type="entry name" value="MFS general substrate transporter like domains"/>
    <property type="match status" value="1"/>
</dbReference>
<dbReference type="PANTHER" id="PTHR23513:SF11">
    <property type="entry name" value="STAPHYLOFERRIN A TRANSPORTER"/>
    <property type="match status" value="1"/>
</dbReference>
<feature type="transmembrane region" description="Helical" evidence="8">
    <location>
        <begin position="151"/>
        <end position="172"/>
    </location>
</feature>
<feature type="transmembrane region" description="Helical" evidence="8">
    <location>
        <begin position="356"/>
        <end position="376"/>
    </location>
</feature>
<keyword evidence="5 8" id="KW-1133">Transmembrane helix</keyword>
<evidence type="ECO:0000256" key="6">
    <source>
        <dbReference type="ARBA" id="ARBA00023136"/>
    </source>
</evidence>
<organism evidence="10 11">
    <name type="scientific">Streptomonospora litoralis</name>
    <dbReference type="NCBI Taxonomy" id="2498135"/>
    <lineage>
        <taxon>Bacteria</taxon>
        <taxon>Bacillati</taxon>
        <taxon>Actinomycetota</taxon>
        <taxon>Actinomycetes</taxon>
        <taxon>Streptosporangiales</taxon>
        <taxon>Nocardiopsidaceae</taxon>
        <taxon>Streptomonospora</taxon>
    </lineage>
</organism>
<sequence>MREPEADTETRPRQGPSAARDTAAAPVGGDPPASEAAPDSQPGPGSEPYPQADSRPASEPPERDAPRRGAEPRTAMFRSLAIRNYRLFAAGQVVSNTGTWMQRVAQDWLVLQLSGGSGIALGLATALQFLPMLLFGLWGGTLVDRVAKRRLLIATQAAMGLLAAGLGALATAGAAEVWHVYLFAFALGLVTVVDNPARQTFVVEMVGDRDLPNAVALNSASFQFGRVGGPAVAGLLISVIGSGPVFLINAASFLAVLGGLWLMRPKELQVTEPAPRTKGQTMEGVRYVLGRPDLTLLLVMTIFVQMFGANVQNQIALMANNVFETGAAAFGTAAAALAAGALAGALVAARRERPRLRIVLSGALAFGVLQGVSALAPGYGAFVSVLVLMGVAFMTFTTSLNATFQLSVDPQMRGRVMSIYMLVFLGVAPIGAPIVGFLADAFGPRASLGVGGAVSVVVVLAIAVLLARSLRVRVRFSPLRRPFVRVSAPTDRPIGGASPGAD</sequence>
<evidence type="ECO:0000256" key="1">
    <source>
        <dbReference type="ARBA" id="ARBA00004651"/>
    </source>
</evidence>
<dbReference type="EMBL" id="CP036455">
    <property type="protein sequence ID" value="QBI52278.1"/>
    <property type="molecule type" value="Genomic_DNA"/>
</dbReference>
<keyword evidence="3" id="KW-1003">Cell membrane</keyword>
<dbReference type="InterPro" id="IPR020846">
    <property type="entry name" value="MFS_dom"/>
</dbReference>
<keyword evidence="6 8" id="KW-0472">Membrane</keyword>
<dbReference type="Pfam" id="PF05977">
    <property type="entry name" value="MFS_3"/>
    <property type="match status" value="1"/>
</dbReference>
<evidence type="ECO:0000259" key="9">
    <source>
        <dbReference type="PROSITE" id="PS50850"/>
    </source>
</evidence>
<gene>
    <name evidence="10" type="ORF">EKD16_02310</name>
</gene>
<feature type="transmembrane region" description="Helical" evidence="8">
    <location>
        <begin position="327"/>
        <end position="349"/>
    </location>
</feature>
<dbReference type="GO" id="GO:0005886">
    <property type="term" value="C:plasma membrane"/>
    <property type="evidence" value="ECO:0007669"/>
    <property type="project" value="UniProtKB-SubCell"/>
</dbReference>
<feature type="transmembrane region" description="Helical" evidence="8">
    <location>
        <begin position="118"/>
        <end position="139"/>
    </location>
</feature>
<proteinExistence type="predicted"/>
<evidence type="ECO:0000256" key="2">
    <source>
        <dbReference type="ARBA" id="ARBA00022448"/>
    </source>
</evidence>
<evidence type="ECO:0000256" key="4">
    <source>
        <dbReference type="ARBA" id="ARBA00022692"/>
    </source>
</evidence>
<feature type="transmembrane region" description="Helical" evidence="8">
    <location>
        <begin position="284"/>
        <end position="307"/>
    </location>
</feature>
<feature type="transmembrane region" description="Helical" evidence="8">
    <location>
        <begin position="246"/>
        <end position="263"/>
    </location>
</feature>
<dbReference type="InterPro" id="IPR036259">
    <property type="entry name" value="MFS_trans_sf"/>
</dbReference>
<dbReference type="CDD" id="cd06173">
    <property type="entry name" value="MFS_MefA_like"/>
    <property type="match status" value="1"/>
</dbReference>
<keyword evidence="2" id="KW-0813">Transport</keyword>
<evidence type="ECO:0000256" key="7">
    <source>
        <dbReference type="SAM" id="MobiDB-lite"/>
    </source>
</evidence>
<protein>
    <submittedName>
        <fullName evidence="10">Enterobactin exporter EntS</fullName>
    </submittedName>
</protein>
<accession>A0A4P6PVU0</accession>
<evidence type="ECO:0000313" key="10">
    <source>
        <dbReference type="EMBL" id="QBI52278.1"/>
    </source>
</evidence>
<keyword evidence="4 8" id="KW-0812">Transmembrane</keyword>
<name>A0A4P6PVU0_9ACTN</name>
<dbReference type="PANTHER" id="PTHR23513">
    <property type="entry name" value="INTEGRAL MEMBRANE EFFLUX PROTEIN-RELATED"/>
    <property type="match status" value="1"/>
</dbReference>
<feature type="compositionally biased region" description="Basic and acidic residues" evidence="7">
    <location>
        <begin position="1"/>
        <end position="12"/>
    </location>
</feature>
<dbReference type="SUPFAM" id="SSF103473">
    <property type="entry name" value="MFS general substrate transporter"/>
    <property type="match status" value="1"/>
</dbReference>
<evidence type="ECO:0000313" key="11">
    <source>
        <dbReference type="Proteomes" id="UP000292235"/>
    </source>
</evidence>
<dbReference type="PROSITE" id="PS50850">
    <property type="entry name" value="MFS"/>
    <property type="match status" value="1"/>
</dbReference>
<feature type="transmembrane region" description="Helical" evidence="8">
    <location>
        <begin position="382"/>
        <end position="404"/>
    </location>
</feature>
<dbReference type="InterPro" id="IPR010290">
    <property type="entry name" value="TM_effector"/>
</dbReference>
<feature type="compositionally biased region" description="Basic and acidic residues" evidence="7">
    <location>
        <begin position="60"/>
        <end position="71"/>
    </location>
</feature>
<evidence type="ECO:0000256" key="8">
    <source>
        <dbReference type="SAM" id="Phobius"/>
    </source>
</evidence>
<keyword evidence="11" id="KW-1185">Reference proteome</keyword>
<dbReference type="KEGG" id="strr:EKD16_02310"/>
<feature type="transmembrane region" description="Helical" evidence="8">
    <location>
        <begin position="445"/>
        <end position="467"/>
    </location>
</feature>
<dbReference type="Proteomes" id="UP000292235">
    <property type="component" value="Chromosome"/>
</dbReference>
<evidence type="ECO:0000256" key="5">
    <source>
        <dbReference type="ARBA" id="ARBA00022989"/>
    </source>
</evidence>
<comment type="subcellular location">
    <subcellularLocation>
        <location evidence="1">Cell membrane</location>
        <topology evidence="1">Multi-pass membrane protein</topology>
    </subcellularLocation>
</comment>
<dbReference type="AlphaFoldDB" id="A0A4P6PVU0"/>
<evidence type="ECO:0000256" key="3">
    <source>
        <dbReference type="ARBA" id="ARBA00022475"/>
    </source>
</evidence>
<dbReference type="GO" id="GO:0022857">
    <property type="term" value="F:transmembrane transporter activity"/>
    <property type="evidence" value="ECO:0007669"/>
    <property type="project" value="InterPro"/>
</dbReference>
<feature type="domain" description="Major facilitator superfamily (MFS) profile" evidence="9">
    <location>
        <begin position="244"/>
        <end position="502"/>
    </location>
</feature>